<protein>
    <submittedName>
        <fullName evidence="2">Uncharacterized protein</fullName>
    </submittedName>
</protein>
<keyword evidence="1" id="KW-0732">Signal</keyword>
<feature type="chain" id="PRO_5039644622" evidence="1">
    <location>
        <begin position="22"/>
        <end position="86"/>
    </location>
</feature>
<organism evidence="2 3">
    <name type="scientific">Nocardia uniformis</name>
    <dbReference type="NCBI Taxonomy" id="53432"/>
    <lineage>
        <taxon>Bacteria</taxon>
        <taxon>Bacillati</taxon>
        <taxon>Actinomycetota</taxon>
        <taxon>Actinomycetes</taxon>
        <taxon>Mycobacteriales</taxon>
        <taxon>Nocardiaceae</taxon>
        <taxon>Nocardia</taxon>
    </lineage>
</organism>
<name>A0A849CEN3_9NOCA</name>
<dbReference type="Proteomes" id="UP000586827">
    <property type="component" value="Unassembled WGS sequence"/>
</dbReference>
<comment type="caution">
    <text evidence="2">The sequence shown here is derived from an EMBL/GenBank/DDBJ whole genome shotgun (WGS) entry which is preliminary data.</text>
</comment>
<reference evidence="2 3" key="1">
    <citation type="submission" date="2020-05" db="EMBL/GenBank/DDBJ databases">
        <title>MicrobeNet Type strains.</title>
        <authorList>
            <person name="Nicholson A.C."/>
        </authorList>
    </citation>
    <scope>NUCLEOTIDE SEQUENCE [LARGE SCALE GENOMIC DNA]</scope>
    <source>
        <strain evidence="2 3">JCM 3224</strain>
    </source>
</reference>
<sequence length="86" mass="9033">MRHLRRFGGCSAPLVASLTMAATIAAVFASAMGTAVGAVIMTSNLHPSVAMAPMAISPLTMRPAQPGSEIRRYPAWTAAREFLMSV</sequence>
<feature type="signal peptide" evidence="1">
    <location>
        <begin position="1"/>
        <end position="21"/>
    </location>
</feature>
<dbReference type="EMBL" id="JABELX010000011">
    <property type="protein sequence ID" value="NNH73849.1"/>
    <property type="molecule type" value="Genomic_DNA"/>
</dbReference>
<dbReference type="RefSeq" id="WP_157552264.1">
    <property type="nucleotide sequence ID" value="NZ_JABELX010000011.1"/>
</dbReference>
<gene>
    <name evidence="2" type="ORF">HLB23_29020</name>
</gene>
<keyword evidence="3" id="KW-1185">Reference proteome</keyword>
<evidence type="ECO:0000313" key="2">
    <source>
        <dbReference type="EMBL" id="NNH73849.1"/>
    </source>
</evidence>
<accession>A0A849CEN3</accession>
<proteinExistence type="predicted"/>
<evidence type="ECO:0000256" key="1">
    <source>
        <dbReference type="SAM" id="SignalP"/>
    </source>
</evidence>
<dbReference type="AlphaFoldDB" id="A0A849CEN3"/>
<evidence type="ECO:0000313" key="3">
    <source>
        <dbReference type="Proteomes" id="UP000586827"/>
    </source>
</evidence>